<accession>A0A2H5Y337</accession>
<dbReference type="EC" id="2.4.1.250" evidence="4"/>
<dbReference type="GO" id="GO:0102710">
    <property type="term" value="F:D-inositol-3-phosphate glycosyltransferase activity"/>
    <property type="evidence" value="ECO:0007669"/>
    <property type="project" value="UniProtKB-EC"/>
</dbReference>
<organism evidence="4 5">
    <name type="scientific">Candidatus Thermoflexus japonica</name>
    <dbReference type="NCBI Taxonomy" id="2035417"/>
    <lineage>
        <taxon>Bacteria</taxon>
        <taxon>Bacillati</taxon>
        <taxon>Chloroflexota</taxon>
        <taxon>Thermoflexia</taxon>
        <taxon>Thermoflexales</taxon>
        <taxon>Thermoflexaceae</taxon>
        <taxon>Thermoflexus</taxon>
    </lineage>
</organism>
<feature type="domain" description="Glycosyltransferase subfamily 4-like N-terminal" evidence="3">
    <location>
        <begin position="27"/>
        <end position="184"/>
    </location>
</feature>
<dbReference type="GO" id="GO:0009103">
    <property type="term" value="P:lipopolysaccharide biosynthetic process"/>
    <property type="evidence" value="ECO:0007669"/>
    <property type="project" value="TreeGrafter"/>
</dbReference>
<dbReference type="Pfam" id="PF00534">
    <property type="entry name" value="Glycos_transf_1"/>
    <property type="match status" value="1"/>
</dbReference>
<dbReference type="EMBL" id="BEHY01000001">
    <property type="protein sequence ID" value="GBD07853.1"/>
    <property type="molecule type" value="Genomic_DNA"/>
</dbReference>
<dbReference type="Proteomes" id="UP000236642">
    <property type="component" value="Unassembled WGS sequence"/>
</dbReference>
<keyword evidence="1 4" id="KW-0808">Transferase</keyword>
<dbReference type="SUPFAM" id="SSF53756">
    <property type="entry name" value="UDP-Glycosyltransferase/glycogen phosphorylase"/>
    <property type="match status" value="1"/>
</dbReference>
<proteinExistence type="predicted"/>
<gene>
    <name evidence="4" type="primary">mshA_1</name>
    <name evidence="4" type="ORF">HRbin22_00079</name>
</gene>
<evidence type="ECO:0000259" key="3">
    <source>
        <dbReference type="Pfam" id="PF13439"/>
    </source>
</evidence>
<feature type="domain" description="Glycosyl transferase family 1" evidence="2">
    <location>
        <begin position="204"/>
        <end position="352"/>
    </location>
</feature>
<evidence type="ECO:0000259" key="2">
    <source>
        <dbReference type="Pfam" id="PF00534"/>
    </source>
</evidence>
<evidence type="ECO:0000313" key="4">
    <source>
        <dbReference type="EMBL" id="GBD07853.1"/>
    </source>
</evidence>
<dbReference type="PANTHER" id="PTHR46401">
    <property type="entry name" value="GLYCOSYLTRANSFERASE WBBK-RELATED"/>
    <property type="match status" value="1"/>
</dbReference>
<comment type="caution">
    <text evidence="4">The sequence shown here is derived from an EMBL/GenBank/DDBJ whole genome shotgun (WGS) entry which is preliminary data.</text>
</comment>
<dbReference type="InterPro" id="IPR028098">
    <property type="entry name" value="Glyco_trans_4-like_N"/>
</dbReference>
<dbReference type="Gene3D" id="3.40.50.2000">
    <property type="entry name" value="Glycogen Phosphorylase B"/>
    <property type="match status" value="2"/>
</dbReference>
<reference evidence="5" key="1">
    <citation type="submission" date="2017-09" db="EMBL/GenBank/DDBJ databases">
        <title>Metaegenomics of thermophilic ammonia-oxidizing enrichment culture.</title>
        <authorList>
            <person name="Kato S."/>
            <person name="Suzuki K."/>
        </authorList>
    </citation>
    <scope>NUCLEOTIDE SEQUENCE [LARGE SCALE GENOMIC DNA]</scope>
</reference>
<dbReference type="Pfam" id="PF13439">
    <property type="entry name" value="Glyco_transf_4"/>
    <property type="match status" value="1"/>
</dbReference>
<dbReference type="InterPro" id="IPR001296">
    <property type="entry name" value="Glyco_trans_1"/>
</dbReference>
<name>A0A2H5Y337_9CHLR</name>
<dbReference type="FunFam" id="3.40.50.2000:FF:000119">
    <property type="entry name" value="Glycosyl transferase group 1"/>
    <property type="match status" value="1"/>
</dbReference>
<dbReference type="PANTHER" id="PTHR46401:SF2">
    <property type="entry name" value="GLYCOSYLTRANSFERASE WBBK-RELATED"/>
    <property type="match status" value="1"/>
</dbReference>
<dbReference type="AlphaFoldDB" id="A0A2H5Y337"/>
<keyword evidence="4" id="KW-0328">Glycosyltransferase</keyword>
<sequence length="383" mass="42947">MSSHSIRIRIALNAQLLAGEASYRSAGIHRYIYEVLRHLPRVASDLAFTAFIGPRSLAPEAPGIRWVRTTWPTHRPLVRILWEQLALPLLLARGEWDLLHAMAFVAPLAVRLPVVVTVYDLSFVRHPEAFRAWNRIYLRLFTRLTCWRAAGILTISQAAREDLIRLWKLPPERIGVAYPGVDPRFRPLPEKEVGAFRARYGLPDSFVLYVGTLEPRKNLGVLLEAIARLSPPVPLILVGGRGWKPAFLSRLRALEQEGRARWIGFVPEAELPLWYNAATLLAYPSRYEGFGMPPLEAMACGTPVIAARASSLPEVVGEAGLLVDPDDVEGWVEGIRTLLRDGALRDMLRARGLARARQFSWEATVKAIVAFYKMNRGNSRGNS</sequence>
<evidence type="ECO:0000313" key="5">
    <source>
        <dbReference type="Proteomes" id="UP000236642"/>
    </source>
</evidence>
<evidence type="ECO:0000256" key="1">
    <source>
        <dbReference type="ARBA" id="ARBA00022679"/>
    </source>
</evidence>
<protein>
    <submittedName>
        <fullName evidence="4">D-inositol 3-phosphate glycosyltransferase</fullName>
        <ecNumber evidence="4">2.4.1.250</ecNumber>
    </submittedName>
</protein>
<dbReference type="CDD" id="cd03809">
    <property type="entry name" value="GT4_MtfB-like"/>
    <property type="match status" value="1"/>
</dbReference>